<dbReference type="AlphaFoldDB" id="A0A1X0Q5H3"/>
<dbReference type="VEuPathDB" id="MicrosporidiaDB:A0H76_2835"/>
<sequence>MNYIDSIENEFPKNKQEFFIGLKKISIIYITHVFKNFSHIKLFNSNTTINFIRKKRNELKIKYLNRLMDLLPDD</sequence>
<name>A0A1X0Q5H3_9MICR</name>
<accession>A0A1X0Q5H3</accession>
<gene>
    <name evidence="1" type="ORF">A0H76_2835</name>
</gene>
<organism evidence="1 2">
    <name type="scientific">Hepatospora eriocheir</name>
    <dbReference type="NCBI Taxonomy" id="1081669"/>
    <lineage>
        <taxon>Eukaryota</taxon>
        <taxon>Fungi</taxon>
        <taxon>Fungi incertae sedis</taxon>
        <taxon>Microsporidia</taxon>
        <taxon>Hepatosporidae</taxon>
        <taxon>Hepatospora</taxon>
    </lineage>
</organism>
<protein>
    <submittedName>
        <fullName evidence="1">Uncharacterized protein</fullName>
    </submittedName>
</protein>
<dbReference type="VEuPathDB" id="MicrosporidiaDB:HERIO_1964"/>
<evidence type="ECO:0000313" key="2">
    <source>
        <dbReference type="Proteomes" id="UP000192501"/>
    </source>
</evidence>
<dbReference type="Proteomes" id="UP000192501">
    <property type="component" value="Unassembled WGS sequence"/>
</dbReference>
<comment type="caution">
    <text evidence="1">The sequence shown here is derived from an EMBL/GenBank/DDBJ whole genome shotgun (WGS) entry which is preliminary data.</text>
</comment>
<evidence type="ECO:0000313" key="1">
    <source>
        <dbReference type="EMBL" id="ORD92886.1"/>
    </source>
</evidence>
<proteinExistence type="predicted"/>
<dbReference type="EMBL" id="LTAI01002193">
    <property type="protein sequence ID" value="ORD92886.1"/>
    <property type="molecule type" value="Genomic_DNA"/>
</dbReference>
<reference evidence="1 2" key="1">
    <citation type="journal article" date="2017" name="Environ. Microbiol.">
        <title>Decay of the glycolytic pathway and adaptation to intranuclear parasitism within Enterocytozoonidae microsporidia.</title>
        <authorList>
            <person name="Wiredu Boakye D."/>
            <person name="Jaroenlak P."/>
            <person name="Prachumwat A."/>
            <person name="Williams T.A."/>
            <person name="Bateman K.S."/>
            <person name="Itsathitphaisarn O."/>
            <person name="Sritunyalucksana K."/>
            <person name="Paszkiewicz K.H."/>
            <person name="Moore K.A."/>
            <person name="Stentiford G.D."/>
            <person name="Williams B.A."/>
        </authorList>
    </citation>
    <scope>NUCLEOTIDE SEQUENCE [LARGE SCALE GENOMIC DNA]</scope>
    <source>
        <strain evidence="2">canceri</strain>
    </source>
</reference>